<name>A0AAW0P079_9GOBI</name>
<evidence type="ECO:0000313" key="3">
    <source>
        <dbReference type="Proteomes" id="UP001460270"/>
    </source>
</evidence>
<dbReference type="Proteomes" id="UP001460270">
    <property type="component" value="Unassembled WGS sequence"/>
</dbReference>
<feature type="coiled-coil region" evidence="1">
    <location>
        <begin position="107"/>
        <end position="141"/>
    </location>
</feature>
<dbReference type="InterPro" id="IPR004244">
    <property type="entry name" value="Transposase_22"/>
</dbReference>
<dbReference type="SUPFAM" id="SSF57997">
    <property type="entry name" value="Tropomyosin"/>
    <property type="match status" value="1"/>
</dbReference>
<gene>
    <name evidence="2" type="ORF">WMY93_014787</name>
</gene>
<proteinExistence type="predicted"/>
<keyword evidence="3" id="KW-1185">Reference proteome</keyword>
<dbReference type="AlphaFoldDB" id="A0AAW0P079"/>
<accession>A0AAW0P079</accession>
<sequence length="286" mass="32332">MTRQPPRGRAGQKRDHALTKPTYSRALTGAGHDYTLSWDESGSFDEDFPVLPATPTKSPAGKRRAGEMVVSADLFDKVFAELDSIKTLINTRSDALDARITGLEVTMESVSCDVKTVTTKVEQLEKRVEQVEQPVRMAQKRIDEMETYTRRWNLLLNGVPETVQEDVRGKVIDICQQVVPDMRDCLADKVDTVHRLGRRRPAEGAQPRTIIVQFIARVCRDAVWKAAKTSPFLNQQGFRFKEDLSKGDKERRAKMWPRIQRARAAGKKAFYVGARAFIEGEAQPDE</sequence>
<reference evidence="3" key="1">
    <citation type="submission" date="2024-04" db="EMBL/GenBank/DDBJ databases">
        <title>Salinicola lusitanus LLJ914,a marine bacterium isolated from the Okinawa Trough.</title>
        <authorList>
            <person name="Li J."/>
        </authorList>
    </citation>
    <scope>NUCLEOTIDE SEQUENCE [LARGE SCALE GENOMIC DNA]</scope>
</reference>
<keyword evidence="1" id="KW-0175">Coiled coil</keyword>
<organism evidence="2 3">
    <name type="scientific">Mugilogobius chulae</name>
    <name type="common">yellowstripe goby</name>
    <dbReference type="NCBI Taxonomy" id="88201"/>
    <lineage>
        <taxon>Eukaryota</taxon>
        <taxon>Metazoa</taxon>
        <taxon>Chordata</taxon>
        <taxon>Craniata</taxon>
        <taxon>Vertebrata</taxon>
        <taxon>Euteleostomi</taxon>
        <taxon>Actinopterygii</taxon>
        <taxon>Neopterygii</taxon>
        <taxon>Teleostei</taxon>
        <taxon>Neoteleostei</taxon>
        <taxon>Acanthomorphata</taxon>
        <taxon>Gobiaria</taxon>
        <taxon>Gobiiformes</taxon>
        <taxon>Gobioidei</taxon>
        <taxon>Gobiidae</taxon>
        <taxon>Gobionellinae</taxon>
        <taxon>Mugilogobius</taxon>
    </lineage>
</organism>
<dbReference type="EMBL" id="JBBPFD010000010">
    <property type="protein sequence ID" value="KAK7910103.1"/>
    <property type="molecule type" value="Genomic_DNA"/>
</dbReference>
<evidence type="ECO:0000256" key="1">
    <source>
        <dbReference type="SAM" id="Coils"/>
    </source>
</evidence>
<dbReference type="PANTHER" id="PTHR11505">
    <property type="entry name" value="L1 TRANSPOSABLE ELEMENT-RELATED"/>
    <property type="match status" value="1"/>
</dbReference>
<evidence type="ECO:0000313" key="2">
    <source>
        <dbReference type="EMBL" id="KAK7910103.1"/>
    </source>
</evidence>
<dbReference type="Gene3D" id="1.20.5.340">
    <property type="match status" value="1"/>
</dbReference>
<protein>
    <submittedName>
        <fullName evidence="2">Uncharacterized protein</fullName>
    </submittedName>
</protein>
<comment type="caution">
    <text evidence="2">The sequence shown here is derived from an EMBL/GenBank/DDBJ whole genome shotgun (WGS) entry which is preliminary data.</text>
</comment>
<dbReference type="Gene3D" id="3.30.70.1820">
    <property type="entry name" value="L1 transposable element, RRM domain"/>
    <property type="match status" value="1"/>
</dbReference>